<comment type="caution">
    <text evidence="13">The sequence shown here is derived from an EMBL/GenBank/DDBJ whole genome shotgun (WGS) entry which is preliminary data.</text>
</comment>
<dbReference type="Proteomes" id="UP001212997">
    <property type="component" value="Unassembled WGS sequence"/>
</dbReference>
<dbReference type="SMART" id="SM00220">
    <property type="entry name" value="S_TKc"/>
    <property type="match status" value="1"/>
</dbReference>
<evidence type="ECO:0000256" key="2">
    <source>
        <dbReference type="ARBA" id="ARBA00022527"/>
    </source>
</evidence>
<dbReference type="Gene3D" id="1.10.510.10">
    <property type="entry name" value="Transferase(Phosphotransferase) domain 1"/>
    <property type="match status" value="1"/>
</dbReference>
<dbReference type="EMBL" id="JANAWD010000177">
    <property type="protein sequence ID" value="KAJ3484759.1"/>
    <property type="molecule type" value="Genomic_DNA"/>
</dbReference>
<dbReference type="Gene3D" id="3.30.200.20">
    <property type="entry name" value="Phosphorylase Kinase, domain 1"/>
    <property type="match status" value="1"/>
</dbReference>
<dbReference type="PROSITE" id="PS50011">
    <property type="entry name" value="PROTEIN_KINASE_DOM"/>
    <property type="match status" value="1"/>
</dbReference>
<feature type="compositionally biased region" description="Pro residues" evidence="11">
    <location>
        <begin position="51"/>
        <end position="61"/>
    </location>
</feature>
<evidence type="ECO:0000313" key="13">
    <source>
        <dbReference type="EMBL" id="KAJ3484759.1"/>
    </source>
</evidence>
<evidence type="ECO:0000259" key="12">
    <source>
        <dbReference type="PROSITE" id="PS50011"/>
    </source>
</evidence>
<comment type="catalytic activity">
    <reaction evidence="8">
        <text>L-seryl-[protein] + ATP = O-phospho-L-seryl-[protein] + ADP + H(+)</text>
        <dbReference type="Rhea" id="RHEA:17989"/>
        <dbReference type="Rhea" id="RHEA-COMP:9863"/>
        <dbReference type="Rhea" id="RHEA-COMP:11604"/>
        <dbReference type="ChEBI" id="CHEBI:15378"/>
        <dbReference type="ChEBI" id="CHEBI:29999"/>
        <dbReference type="ChEBI" id="CHEBI:30616"/>
        <dbReference type="ChEBI" id="CHEBI:83421"/>
        <dbReference type="ChEBI" id="CHEBI:456216"/>
        <dbReference type="EC" id="2.7.11.1"/>
    </reaction>
</comment>
<keyword evidence="6 9" id="KW-0067">ATP-binding</keyword>
<proteinExistence type="inferred from homology"/>
<dbReference type="InterPro" id="IPR008271">
    <property type="entry name" value="Ser/Thr_kinase_AS"/>
</dbReference>
<dbReference type="PANTHER" id="PTHR24356:SF407">
    <property type="entry name" value="RAC SERINE_THREONINE-PROTEIN KINASE"/>
    <property type="match status" value="1"/>
</dbReference>
<dbReference type="AlphaFoldDB" id="A0AAD5V3J2"/>
<feature type="domain" description="Protein kinase" evidence="12">
    <location>
        <begin position="105"/>
        <end position="397"/>
    </location>
</feature>
<name>A0AAD5V3J2_9APHY</name>
<evidence type="ECO:0000256" key="5">
    <source>
        <dbReference type="ARBA" id="ARBA00022777"/>
    </source>
</evidence>
<keyword evidence="2 10" id="KW-0723">Serine/threonine-protein kinase</keyword>
<dbReference type="InterPro" id="IPR050236">
    <property type="entry name" value="Ser_Thr_kinase_AGC"/>
</dbReference>
<keyword evidence="4 9" id="KW-0547">Nucleotide-binding</keyword>
<dbReference type="EC" id="2.7.11.1" evidence="1"/>
<dbReference type="GO" id="GO:0004674">
    <property type="term" value="F:protein serine/threonine kinase activity"/>
    <property type="evidence" value="ECO:0007669"/>
    <property type="project" value="UniProtKB-KW"/>
</dbReference>
<organism evidence="13 14">
    <name type="scientific">Meripilus lineatus</name>
    <dbReference type="NCBI Taxonomy" id="2056292"/>
    <lineage>
        <taxon>Eukaryota</taxon>
        <taxon>Fungi</taxon>
        <taxon>Dikarya</taxon>
        <taxon>Basidiomycota</taxon>
        <taxon>Agaricomycotina</taxon>
        <taxon>Agaricomycetes</taxon>
        <taxon>Polyporales</taxon>
        <taxon>Meripilaceae</taxon>
        <taxon>Meripilus</taxon>
    </lineage>
</organism>
<accession>A0AAD5V3J2</accession>
<evidence type="ECO:0000256" key="10">
    <source>
        <dbReference type="RuleBase" id="RU000304"/>
    </source>
</evidence>
<comment type="similarity">
    <text evidence="10">Belongs to the protein kinase superfamily.</text>
</comment>
<evidence type="ECO:0000256" key="6">
    <source>
        <dbReference type="ARBA" id="ARBA00022840"/>
    </source>
</evidence>
<evidence type="ECO:0000256" key="7">
    <source>
        <dbReference type="ARBA" id="ARBA00047899"/>
    </source>
</evidence>
<feature type="binding site" evidence="9">
    <location>
        <position position="144"/>
    </location>
    <ligand>
        <name>ATP</name>
        <dbReference type="ChEBI" id="CHEBI:30616"/>
    </ligand>
</feature>
<reference evidence="13" key="1">
    <citation type="submission" date="2022-07" db="EMBL/GenBank/DDBJ databases">
        <title>Genome Sequence of Physisporinus lineatus.</title>
        <authorList>
            <person name="Buettner E."/>
        </authorList>
    </citation>
    <scope>NUCLEOTIDE SEQUENCE</scope>
    <source>
        <strain evidence="13">VT162</strain>
    </source>
</reference>
<comment type="catalytic activity">
    <reaction evidence="7">
        <text>L-threonyl-[protein] + ATP = O-phospho-L-threonyl-[protein] + ADP + H(+)</text>
        <dbReference type="Rhea" id="RHEA:46608"/>
        <dbReference type="Rhea" id="RHEA-COMP:11060"/>
        <dbReference type="Rhea" id="RHEA-COMP:11605"/>
        <dbReference type="ChEBI" id="CHEBI:15378"/>
        <dbReference type="ChEBI" id="CHEBI:30013"/>
        <dbReference type="ChEBI" id="CHEBI:30616"/>
        <dbReference type="ChEBI" id="CHEBI:61977"/>
        <dbReference type="ChEBI" id="CHEBI:456216"/>
        <dbReference type="EC" id="2.7.11.1"/>
    </reaction>
</comment>
<feature type="region of interest" description="Disordered" evidence="11">
    <location>
        <begin position="1"/>
        <end position="95"/>
    </location>
</feature>
<dbReference type="InterPro" id="IPR011009">
    <property type="entry name" value="Kinase-like_dom_sf"/>
</dbReference>
<dbReference type="GO" id="GO:0005524">
    <property type="term" value="F:ATP binding"/>
    <property type="evidence" value="ECO:0007669"/>
    <property type="project" value="UniProtKB-UniRule"/>
</dbReference>
<dbReference type="SUPFAM" id="SSF56112">
    <property type="entry name" value="Protein kinase-like (PK-like)"/>
    <property type="match status" value="1"/>
</dbReference>
<keyword evidence="5" id="KW-0418">Kinase</keyword>
<evidence type="ECO:0000313" key="14">
    <source>
        <dbReference type="Proteomes" id="UP001212997"/>
    </source>
</evidence>
<protein>
    <recommendedName>
        <fullName evidence="1">non-specific serine/threonine protein kinase</fullName>
        <ecNumber evidence="1">2.7.11.1</ecNumber>
    </recommendedName>
</protein>
<evidence type="ECO:0000256" key="4">
    <source>
        <dbReference type="ARBA" id="ARBA00022741"/>
    </source>
</evidence>
<dbReference type="PROSITE" id="PS00108">
    <property type="entry name" value="PROTEIN_KINASE_ST"/>
    <property type="match status" value="1"/>
</dbReference>
<evidence type="ECO:0000256" key="3">
    <source>
        <dbReference type="ARBA" id="ARBA00022679"/>
    </source>
</evidence>
<dbReference type="PANTHER" id="PTHR24356">
    <property type="entry name" value="SERINE/THREONINE-PROTEIN KINASE"/>
    <property type="match status" value="1"/>
</dbReference>
<dbReference type="GO" id="GO:0035556">
    <property type="term" value="P:intracellular signal transduction"/>
    <property type="evidence" value="ECO:0007669"/>
    <property type="project" value="TreeGrafter"/>
</dbReference>
<evidence type="ECO:0000256" key="9">
    <source>
        <dbReference type="PROSITE-ProRule" id="PRU10141"/>
    </source>
</evidence>
<dbReference type="InterPro" id="IPR000719">
    <property type="entry name" value="Prot_kinase_dom"/>
</dbReference>
<sequence length="470" mass="53431">MPATRSSTRRRSGQAGLTPQNDSGIGPSAGNSQDAPNRGFPVNLETIPEVESPPLPGPSKKPSPQRAATRRANTRRVNSSPYARDTTPAATPEFRRPDKLELREMGVQSILGTGSYGTVAAIRILNRGEKATPMDRPGAFMAMKAFDKYRIRRRERRRGDFNFKNVERMALSRLPWNPFVSGLLSTFVDEKKLYQLMELGSCGTLMQVMKRKTRFSESTAKFYFSNIILGLEFIHTHGIIHRDLKPENIFVNGDGYLMLGDFGCSAHWEEGNDFDWHGVGTQIYMSPECADRTTQIEHFMKASFDYWSAGVILFEMLNGVMVPTLDKVKGHHTYDLLQEQFFKGEIRFNPESKVSAQSQRFIEEILHPIQGLRLQSVMFLDLDGPREAFDIRDHAYMADINWDDIAAGRRAAPWVPIPTPRPDLEYQWEGRPNPEDFPGLQILEPASYLQADDRWNLEQPRSVLEKLIPH</sequence>
<dbReference type="Pfam" id="PF00069">
    <property type="entry name" value="Pkinase"/>
    <property type="match status" value="1"/>
</dbReference>
<keyword evidence="3" id="KW-0808">Transferase</keyword>
<feature type="compositionally biased region" description="Polar residues" evidence="11">
    <location>
        <begin position="15"/>
        <end position="35"/>
    </location>
</feature>
<gene>
    <name evidence="13" type="ORF">NLI96_g5427</name>
</gene>
<evidence type="ECO:0000256" key="8">
    <source>
        <dbReference type="ARBA" id="ARBA00048679"/>
    </source>
</evidence>
<dbReference type="InterPro" id="IPR017441">
    <property type="entry name" value="Protein_kinase_ATP_BS"/>
</dbReference>
<dbReference type="PROSITE" id="PS00107">
    <property type="entry name" value="PROTEIN_KINASE_ATP"/>
    <property type="match status" value="1"/>
</dbReference>
<evidence type="ECO:0000256" key="11">
    <source>
        <dbReference type="SAM" id="MobiDB-lite"/>
    </source>
</evidence>
<keyword evidence="14" id="KW-1185">Reference proteome</keyword>
<evidence type="ECO:0000256" key="1">
    <source>
        <dbReference type="ARBA" id="ARBA00012513"/>
    </source>
</evidence>